<feature type="region of interest" description="Disordered" evidence="6">
    <location>
        <begin position="298"/>
        <end position="323"/>
    </location>
</feature>
<keyword evidence="3" id="KW-0597">Phosphoprotein</keyword>
<dbReference type="GO" id="GO:0005886">
    <property type="term" value="C:plasma membrane"/>
    <property type="evidence" value="ECO:0007669"/>
    <property type="project" value="TreeGrafter"/>
</dbReference>
<dbReference type="InterPro" id="IPR003661">
    <property type="entry name" value="HisK_dim/P_dom"/>
</dbReference>
<dbReference type="Gene3D" id="3.30.565.10">
    <property type="entry name" value="Histidine kinase-like ATPase, C-terminal domain"/>
    <property type="match status" value="1"/>
</dbReference>
<feature type="compositionally biased region" description="Acidic residues" evidence="6">
    <location>
        <begin position="641"/>
        <end position="667"/>
    </location>
</feature>
<dbReference type="PRINTS" id="PR00344">
    <property type="entry name" value="BCTRLSENSOR"/>
</dbReference>
<dbReference type="CDD" id="cd00082">
    <property type="entry name" value="HisKA"/>
    <property type="match status" value="1"/>
</dbReference>
<dbReference type="Gene3D" id="3.30.450.20">
    <property type="entry name" value="PAS domain"/>
    <property type="match status" value="1"/>
</dbReference>
<sequence length="1568" mass="164332">MQQARYPFIDLAVHAAIRDRFAAGEAVAVLTADLGDVLWANGAAARLFGYSSIYELLEGGINGQPALARQVESAVGGLARQPATNFMMRVASGFRRIALPARVEFLDLGGDETLILLSGGQADAAQDDAARARSIISGFNDTDTHVAVLDAEGTVLAASPSFTAVGLSTEETRRMVADVAADRDRMVKRMIGSARGPLPAAIGRLTDAPALHLLFVVEPAASEEAGAGEAATEGAAASPPLADAVTSAPAPATPETAPTEGGLDVDRLRSELEAGAPRAPEEAAIPFEFAQARDLVAGAPDTTLDPDGPAPVEAAGSVPPLDATGLASQVWTDADPDRVAQTDTEQDHDDALPGAQKDAEPTGTEVAALLSDTQDALLSETEAEVEAGDSTEPYRDTPLSADEPDSATDRLVGAGELEAPDESRADTSAAAVPEGPEFRFDPGGRPVRFVWKIDRHGAFSEVSPDFAAAVGPNAADIIGRKFPDIARVFNIDRDHVITDLLSRRDTWSGKTVHWPIQGTDLAAPVDLAALPTYTRDRQFDGFRGFGIVRPSEARLDPEALGLALVPGARIEPAADEAIEIDELSADAPDAYARLAARIEDVTTRAAAPEDNPAAAGEPEVTYEPVSVFDANMTAEEVMTDAVDDEDLTGGEDDDTTAEPEPEPEPEMMETPVQPADQFRGEVPALHMGSNLGRRESDKIIDLGERRARARDALSPQEQAAFQEIGVRLTDVARADAARADAARAAEAEAAGQDSTTAVEDDHPIDSIDTGAASGTEQNGLAVLPDADFAAADVGATAPEAEDLPRDAAEAETEARSDGDSAEEDSGADDRPDEAIDAAAESGTEQDGIAATADAGEVSPAAAEVEIESHPDRDTVAADSAPTDPSAADAGERDLFSVQDAAEQDESEHEEPSAEVSGEEVAEPWPAMDPGALPPGIAASGETRDQAEPEAARPVIHDADTPATDAMAASADAEPGEPSAQATAADPVRTEDHHAANDDHAPATAGAADEVVSGQLPPADGDDAAETPIEAAALPLAASASPTPSAFALPPRQQMPAGLTEQLVDAIPAALLFYAGEGLLHANPEFLALTGYRSTEDLSAHGGLDRLLDQPEADDRIKDGIMLMLRADGEQVPVSARLRSVNWHDTQALMLALSPASVLPDAATGDPSAFAGSEAEDPAGPMTDPVADSEDDARVGMLEIEASELRSILETATDGVIILRADGSIRSMNRSACALFNYDEQETRGKPFAMLFAHESQRAVMDYVSGLANHGVSSVLNDGREVIGREAAGGFLPLFMTMGHLTGSKGYCAVLRDITQWKRSEEELRNAKRAAETANSHKSDFLARVSHEIRTPLNAIIGFSEMMAEERFGPIGSPRYLEYAHDIGNSGKHVLDIVNDLLDISKIEAGQVELEFTAVALNDHLAECVSMLQPMANSQRVIIRTSLSATVPEVVADQRSIKQIALNLVSNAIRYTPSGGQIVVSTGYEQSGSVVLRIRDTGIGMGRKELEQAMKPFGQVGPGPRQRGDGTGLGLPLTKAMVESNRAQFDIVSAPGEGTLVTITFPPQRVLAD</sequence>
<protein>
    <recommendedName>
        <fullName evidence="2">histidine kinase</fullName>
        <ecNumber evidence="2">2.7.13.3</ecNumber>
    </recommendedName>
</protein>
<evidence type="ECO:0000256" key="1">
    <source>
        <dbReference type="ARBA" id="ARBA00000085"/>
    </source>
</evidence>
<evidence type="ECO:0000259" key="8">
    <source>
        <dbReference type="PROSITE" id="PS50112"/>
    </source>
</evidence>
<organism evidence="9 10">
    <name type="scientific">Hoeflea marina</name>
    <dbReference type="NCBI Taxonomy" id="274592"/>
    <lineage>
        <taxon>Bacteria</taxon>
        <taxon>Pseudomonadati</taxon>
        <taxon>Pseudomonadota</taxon>
        <taxon>Alphaproteobacteria</taxon>
        <taxon>Hyphomicrobiales</taxon>
        <taxon>Rhizobiaceae</taxon>
        <taxon>Hoeflea</taxon>
    </lineage>
</organism>
<feature type="region of interest" description="Disordered" evidence="6">
    <location>
        <begin position="379"/>
        <end position="439"/>
    </location>
</feature>
<dbReference type="Gene3D" id="1.10.287.130">
    <property type="match status" value="1"/>
</dbReference>
<feature type="compositionally biased region" description="Basic and acidic residues" evidence="6">
    <location>
        <begin position="941"/>
        <end position="959"/>
    </location>
</feature>
<dbReference type="SMART" id="SM00387">
    <property type="entry name" value="HATPase_c"/>
    <property type="match status" value="1"/>
</dbReference>
<accession>A0A317PM73</accession>
<evidence type="ECO:0000313" key="10">
    <source>
        <dbReference type="Proteomes" id="UP000246352"/>
    </source>
</evidence>
<feature type="compositionally biased region" description="Low complexity" evidence="6">
    <location>
        <begin position="785"/>
        <end position="797"/>
    </location>
</feature>
<dbReference type="Pfam" id="PF00512">
    <property type="entry name" value="HisKA"/>
    <property type="match status" value="1"/>
</dbReference>
<reference evidence="9 10" key="1">
    <citation type="submission" date="2018-05" db="EMBL/GenBank/DDBJ databases">
        <title>Genomic Encyclopedia of Type Strains, Phase IV (KMG-IV): sequencing the most valuable type-strain genomes for metagenomic binning, comparative biology and taxonomic classification.</title>
        <authorList>
            <person name="Goeker M."/>
        </authorList>
    </citation>
    <scope>NUCLEOTIDE SEQUENCE [LARGE SCALE GENOMIC DNA]</scope>
    <source>
        <strain evidence="9 10">DSM 16791</strain>
    </source>
</reference>
<dbReference type="InterPro" id="IPR005467">
    <property type="entry name" value="His_kinase_dom"/>
</dbReference>
<dbReference type="PROSITE" id="PS50112">
    <property type="entry name" value="PAS"/>
    <property type="match status" value="1"/>
</dbReference>
<dbReference type="InterPro" id="IPR003594">
    <property type="entry name" value="HATPase_dom"/>
</dbReference>
<feature type="domain" description="PAS" evidence="8">
    <location>
        <begin position="1200"/>
        <end position="1278"/>
    </location>
</feature>
<feature type="region of interest" description="Disordered" evidence="6">
    <location>
        <begin position="340"/>
        <end position="362"/>
    </location>
</feature>
<feature type="compositionally biased region" description="Basic and acidic residues" evidence="6">
    <location>
        <begin position="802"/>
        <end position="818"/>
    </location>
</feature>
<keyword evidence="10" id="KW-1185">Reference proteome</keyword>
<gene>
    <name evidence="9" type="ORF">DFR52_10229</name>
</gene>
<dbReference type="InterPro" id="IPR013767">
    <property type="entry name" value="PAS_fold"/>
</dbReference>
<dbReference type="InterPro" id="IPR036890">
    <property type="entry name" value="HATPase_C_sf"/>
</dbReference>
<dbReference type="GO" id="GO:0006355">
    <property type="term" value="P:regulation of DNA-templated transcription"/>
    <property type="evidence" value="ECO:0007669"/>
    <property type="project" value="InterPro"/>
</dbReference>
<feature type="compositionally biased region" description="Basic and acidic residues" evidence="6">
    <location>
        <begin position="987"/>
        <end position="1000"/>
    </location>
</feature>
<feature type="region of interest" description="Disordered" evidence="6">
    <location>
        <begin position="743"/>
        <end position="1006"/>
    </location>
</feature>
<feature type="domain" description="Histidine kinase" evidence="7">
    <location>
        <begin position="1343"/>
        <end position="1564"/>
    </location>
</feature>
<dbReference type="Proteomes" id="UP000246352">
    <property type="component" value="Unassembled WGS sequence"/>
</dbReference>
<dbReference type="SUPFAM" id="SSF55874">
    <property type="entry name" value="ATPase domain of HSP90 chaperone/DNA topoisomerase II/histidine kinase"/>
    <property type="match status" value="1"/>
</dbReference>
<name>A0A317PM73_9HYPH</name>
<dbReference type="SUPFAM" id="SSF55785">
    <property type="entry name" value="PYP-like sensor domain (PAS domain)"/>
    <property type="match status" value="1"/>
</dbReference>
<dbReference type="Pfam" id="PF13188">
    <property type="entry name" value="PAS_8"/>
    <property type="match status" value="2"/>
</dbReference>
<evidence type="ECO:0000256" key="2">
    <source>
        <dbReference type="ARBA" id="ARBA00012438"/>
    </source>
</evidence>
<evidence type="ECO:0000259" key="7">
    <source>
        <dbReference type="PROSITE" id="PS50109"/>
    </source>
</evidence>
<dbReference type="EC" id="2.7.13.3" evidence="2"/>
<feature type="region of interest" description="Disordered" evidence="6">
    <location>
        <begin position="225"/>
        <end position="265"/>
    </location>
</feature>
<dbReference type="PROSITE" id="PS50109">
    <property type="entry name" value="HIS_KIN"/>
    <property type="match status" value="1"/>
</dbReference>
<dbReference type="SMART" id="SM00091">
    <property type="entry name" value="PAS"/>
    <property type="match status" value="2"/>
</dbReference>
<dbReference type="Pfam" id="PF00989">
    <property type="entry name" value="PAS"/>
    <property type="match status" value="1"/>
</dbReference>
<dbReference type="NCBIfam" id="TIGR00229">
    <property type="entry name" value="sensory_box"/>
    <property type="match status" value="1"/>
</dbReference>
<evidence type="ECO:0000256" key="4">
    <source>
        <dbReference type="ARBA" id="ARBA00022679"/>
    </source>
</evidence>
<evidence type="ECO:0000313" key="9">
    <source>
        <dbReference type="EMBL" id="PWW01371.1"/>
    </source>
</evidence>
<keyword evidence="4" id="KW-0808">Transferase</keyword>
<dbReference type="InterPro" id="IPR035965">
    <property type="entry name" value="PAS-like_dom_sf"/>
</dbReference>
<dbReference type="RefSeq" id="WP_110031196.1">
    <property type="nucleotide sequence ID" value="NZ_QGTR01000002.1"/>
</dbReference>
<dbReference type="InterPro" id="IPR004358">
    <property type="entry name" value="Sig_transdc_His_kin-like_C"/>
</dbReference>
<dbReference type="InterPro" id="IPR036097">
    <property type="entry name" value="HisK_dim/P_sf"/>
</dbReference>
<evidence type="ECO:0000256" key="3">
    <source>
        <dbReference type="ARBA" id="ARBA00022553"/>
    </source>
</evidence>
<dbReference type="CDD" id="cd00130">
    <property type="entry name" value="PAS"/>
    <property type="match status" value="1"/>
</dbReference>
<dbReference type="SUPFAM" id="SSF47384">
    <property type="entry name" value="Homodimeric domain of signal transducing histidine kinase"/>
    <property type="match status" value="1"/>
</dbReference>
<evidence type="ECO:0000256" key="5">
    <source>
        <dbReference type="ARBA" id="ARBA00022777"/>
    </source>
</evidence>
<evidence type="ECO:0000256" key="6">
    <source>
        <dbReference type="SAM" id="MobiDB-lite"/>
    </source>
</evidence>
<dbReference type="PANTHER" id="PTHR43047">
    <property type="entry name" value="TWO-COMPONENT HISTIDINE PROTEIN KINASE"/>
    <property type="match status" value="1"/>
</dbReference>
<dbReference type="CDD" id="cd00075">
    <property type="entry name" value="HATPase"/>
    <property type="match status" value="1"/>
</dbReference>
<feature type="compositionally biased region" description="Low complexity" evidence="6">
    <location>
        <begin position="960"/>
        <end position="972"/>
    </location>
</feature>
<dbReference type="EMBL" id="QGTR01000002">
    <property type="protein sequence ID" value="PWW01371.1"/>
    <property type="molecule type" value="Genomic_DNA"/>
</dbReference>
<comment type="caution">
    <text evidence="9">The sequence shown here is derived from an EMBL/GenBank/DDBJ whole genome shotgun (WGS) entry which is preliminary data.</text>
</comment>
<dbReference type="GO" id="GO:0000155">
    <property type="term" value="F:phosphorelay sensor kinase activity"/>
    <property type="evidence" value="ECO:0007669"/>
    <property type="project" value="InterPro"/>
</dbReference>
<comment type="catalytic activity">
    <reaction evidence="1">
        <text>ATP + protein L-histidine = ADP + protein N-phospho-L-histidine.</text>
        <dbReference type="EC" id="2.7.13.3"/>
    </reaction>
</comment>
<dbReference type="PANTHER" id="PTHR43047:SF72">
    <property type="entry name" value="OSMOSENSING HISTIDINE PROTEIN KINASE SLN1"/>
    <property type="match status" value="1"/>
</dbReference>
<feature type="compositionally biased region" description="Low complexity" evidence="6">
    <location>
        <begin position="225"/>
        <end position="260"/>
    </location>
</feature>
<keyword evidence="5" id="KW-0418">Kinase</keyword>
<dbReference type="InterPro" id="IPR000014">
    <property type="entry name" value="PAS"/>
</dbReference>
<dbReference type="Pfam" id="PF02518">
    <property type="entry name" value="HATPase_c"/>
    <property type="match status" value="1"/>
</dbReference>
<dbReference type="GO" id="GO:0009927">
    <property type="term" value="F:histidine phosphotransfer kinase activity"/>
    <property type="evidence" value="ECO:0007669"/>
    <property type="project" value="TreeGrafter"/>
</dbReference>
<feature type="region of interest" description="Disordered" evidence="6">
    <location>
        <begin position="1163"/>
        <end position="1182"/>
    </location>
</feature>
<dbReference type="OrthoDB" id="9801651at2"/>
<dbReference type="SMART" id="SM00388">
    <property type="entry name" value="HisKA"/>
    <property type="match status" value="1"/>
</dbReference>
<feature type="compositionally biased region" description="Basic and acidic residues" evidence="6">
    <location>
        <begin position="866"/>
        <end position="875"/>
    </location>
</feature>
<feature type="region of interest" description="Disordered" evidence="6">
    <location>
        <begin position="641"/>
        <end position="670"/>
    </location>
</feature>
<proteinExistence type="predicted"/>
<feature type="compositionally biased region" description="Low complexity" evidence="6">
    <location>
        <begin position="876"/>
        <end position="888"/>
    </location>
</feature>